<keyword evidence="7 12" id="KW-0521">NADP</keyword>
<evidence type="ECO:0000256" key="4">
    <source>
        <dbReference type="ARBA" id="ARBA00022605"/>
    </source>
</evidence>
<dbReference type="SUPFAM" id="SSF53223">
    <property type="entry name" value="Aminoacid dehydrogenase-like, N-terminal domain"/>
    <property type="match status" value="1"/>
</dbReference>
<dbReference type="InterPro" id="IPR036291">
    <property type="entry name" value="NAD(P)-bd_dom_sf"/>
</dbReference>
<dbReference type="GO" id="GO:0035999">
    <property type="term" value="P:tetrahydrofolate interconversion"/>
    <property type="evidence" value="ECO:0007669"/>
    <property type="project" value="UniProtKB-UniRule"/>
</dbReference>
<dbReference type="UniPathway" id="UPA00193"/>
<evidence type="ECO:0000313" key="16">
    <source>
        <dbReference type="Proteomes" id="UP000199529"/>
    </source>
</evidence>
<dbReference type="PROSITE" id="PS00767">
    <property type="entry name" value="THF_DHG_CYH_2"/>
    <property type="match status" value="1"/>
</dbReference>
<protein>
    <recommendedName>
        <fullName evidence="12">Bifunctional protein FolD</fullName>
    </recommendedName>
    <domain>
        <recommendedName>
            <fullName evidence="12">Methylenetetrahydrofolate dehydrogenase</fullName>
            <ecNumber evidence="12">1.5.1.5</ecNumber>
        </recommendedName>
    </domain>
    <domain>
        <recommendedName>
            <fullName evidence="12">Methenyltetrahydrofolate cyclohydrolase</fullName>
            <ecNumber evidence="12">3.5.4.9</ecNumber>
        </recommendedName>
    </domain>
</protein>
<evidence type="ECO:0000256" key="7">
    <source>
        <dbReference type="ARBA" id="ARBA00022857"/>
    </source>
</evidence>
<dbReference type="FunFam" id="3.40.50.10860:FF:000005">
    <property type="entry name" value="C-1-tetrahydrofolate synthase, cytoplasmic, putative"/>
    <property type="match status" value="1"/>
</dbReference>
<evidence type="ECO:0000259" key="14">
    <source>
        <dbReference type="Pfam" id="PF02882"/>
    </source>
</evidence>
<dbReference type="InterPro" id="IPR020630">
    <property type="entry name" value="THF_DH/CycHdrlase_cat_dom"/>
</dbReference>
<comment type="catalytic activity">
    <reaction evidence="12">
        <text>(6R)-5,10-methylene-5,6,7,8-tetrahydrofolate + NADP(+) = (6R)-5,10-methenyltetrahydrofolate + NADPH</text>
        <dbReference type="Rhea" id="RHEA:22812"/>
        <dbReference type="ChEBI" id="CHEBI:15636"/>
        <dbReference type="ChEBI" id="CHEBI:57455"/>
        <dbReference type="ChEBI" id="CHEBI:57783"/>
        <dbReference type="ChEBI" id="CHEBI:58349"/>
        <dbReference type="EC" id="1.5.1.5"/>
    </reaction>
</comment>
<evidence type="ECO:0000256" key="12">
    <source>
        <dbReference type="HAMAP-Rule" id="MF_01576"/>
    </source>
</evidence>
<dbReference type="InterPro" id="IPR046346">
    <property type="entry name" value="Aminoacid_DH-like_N_sf"/>
</dbReference>
<comment type="catalytic activity">
    <reaction evidence="12">
        <text>(6R)-5,10-methenyltetrahydrofolate + H2O = (6R)-10-formyltetrahydrofolate + H(+)</text>
        <dbReference type="Rhea" id="RHEA:23700"/>
        <dbReference type="ChEBI" id="CHEBI:15377"/>
        <dbReference type="ChEBI" id="CHEBI:15378"/>
        <dbReference type="ChEBI" id="CHEBI:57455"/>
        <dbReference type="ChEBI" id="CHEBI:195366"/>
        <dbReference type="EC" id="3.5.4.9"/>
    </reaction>
</comment>
<dbReference type="Gene3D" id="3.40.50.720">
    <property type="entry name" value="NAD(P)-binding Rossmann-like Domain"/>
    <property type="match status" value="1"/>
</dbReference>
<comment type="similarity">
    <text evidence="12">Belongs to the tetrahydrofolate dehydrogenase/cyclohydrolase family.</text>
</comment>
<keyword evidence="6 12" id="KW-0378">Hydrolase</keyword>
<feature type="binding site" evidence="12">
    <location>
        <begin position="170"/>
        <end position="172"/>
    </location>
    <ligand>
        <name>NADP(+)</name>
        <dbReference type="ChEBI" id="CHEBI:58349"/>
    </ligand>
</feature>
<dbReference type="SUPFAM" id="SSF51735">
    <property type="entry name" value="NAD(P)-binding Rossmann-fold domains"/>
    <property type="match status" value="1"/>
</dbReference>
<keyword evidence="3 12" id="KW-0554">One-carbon metabolism</keyword>
<comment type="function">
    <text evidence="12">Catalyzes the oxidation of 5,10-methylenetetrahydrofolate to 5,10-methenyltetrahydrofolate and then the hydrolysis of 5,10-methenyltetrahydrofolate to 10-formyltetrahydrofolate.</text>
</comment>
<accession>A0A1H3AI56</accession>
<comment type="caution">
    <text evidence="12">Lacks conserved residue(s) required for the propagation of feature annotation.</text>
</comment>
<dbReference type="InterPro" id="IPR000672">
    <property type="entry name" value="THF_DH/CycHdrlase"/>
</dbReference>
<evidence type="ECO:0000256" key="2">
    <source>
        <dbReference type="ARBA" id="ARBA00011738"/>
    </source>
</evidence>
<dbReference type="Gene3D" id="3.40.50.10860">
    <property type="entry name" value="Leucine Dehydrogenase, chain A, domain 1"/>
    <property type="match status" value="1"/>
</dbReference>
<evidence type="ECO:0000256" key="5">
    <source>
        <dbReference type="ARBA" id="ARBA00022755"/>
    </source>
</evidence>
<dbReference type="Pfam" id="PF00763">
    <property type="entry name" value="THF_DHG_CYH"/>
    <property type="match status" value="1"/>
</dbReference>
<feature type="domain" description="Tetrahydrofolate dehydrogenase/cyclohydrolase catalytic" evidence="13">
    <location>
        <begin position="11"/>
        <end position="125"/>
    </location>
</feature>
<keyword evidence="8 12" id="KW-0560">Oxidoreductase</keyword>
<keyword evidence="9 12" id="KW-0368">Histidine biosynthesis</keyword>
<dbReference type="InterPro" id="IPR020867">
    <property type="entry name" value="THF_DH/CycHdrlase_CS"/>
</dbReference>
<dbReference type="EC" id="1.5.1.5" evidence="12"/>
<evidence type="ECO:0000256" key="10">
    <source>
        <dbReference type="ARBA" id="ARBA00023167"/>
    </source>
</evidence>
<dbReference type="CDD" id="cd01080">
    <property type="entry name" value="NAD_bind_m-THF_DH_Cyclohyd"/>
    <property type="match status" value="1"/>
</dbReference>
<feature type="domain" description="Tetrahydrofolate dehydrogenase/cyclohydrolase NAD(P)-binding" evidence="14">
    <location>
        <begin position="144"/>
        <end position="282"/>
    </location>
</feature>
<evidence type="ECO:0000256" key="3">
    <source>
        <dbReference type="ARBA" id="ARBA00022563"/>
    </source>
</evidence>
<gene>
    <name evidence="12" type="primary">folD</name>
    <name evidence="15" type="ORF">SAMN05216215_1009138</name>
</gene>
<dbReference type="GO" id="GO:0009086">
    <property type="term" value="P:methionine biosynthetic process"/>
    <property type="evidence" value="ECO:0007669"/>
    <property type="project" value="UniProtKB-KW"/>
</dbReference>
<proteinExistence type="inferred from homology"/>
<dbReference type="PANTHER" id="PTHR48099:SF5">
    <property type="entry name" value="C-1-TETRAHYDROFOLATE SYNTHASE, CYTOPLASMIC"/>
    <property type="match status" value="1"/>
</dbReference>
<evidence type="ECO:0000256" key="11">
    <source>
        <dbReference type="ARBA" id="ARBA00023268"/>
    </source>
</evidence>
<evidence type="ECO:0000259" key="13">
    <source>
        <dbReference type="Pfam" id="PF00763"/>
    </source>
</evidence>
<dbReference type="PANTHER" id="PTHR48099">
    <property type="entry name" value="C-1-TETRAHYDROFOLATE SYNTHASE, CYTOPLASMIC-RELATED"/>
    <property type="match status" value="1"/>
</dbReference>
<comment type="pathway">
    <text evidence="1 12">One-carbon metabolism; tetrahydrofolate interconversion.</text>
</comment>
<keyword evidence="11 12" id="KW-0511">Multifunctional enzyme</keyword>
<dbReference type="GO" id="GO:0005829">
    <property type="term" value="C:cytosol"/>
    <property type="evidence" value="ECO:0007669"/>
    <property type="project" value="TreeGrafter"/>
</dbReference>
<dbReference type="PRINTS" id="PR00085">
    <property type="entry name" value="THFDHDRGNASE"/>
</dbReference>
<evidence type="ECO:0000256" key="9">
    <source>
        <dbReference type="ARBA" id="ARBA00023102"/>
    </source>
</evidence>
<evidence type="ECO:0000256" key="1">
    <source>
        <dbReference type="ARBA" id="ARBA00004777"/>
    </source>
</evidence>
<dbReference type="HAMAP" id="MF_01576">
    <property type="entry name" value="THF_DHG_CYH"/>
    <property type="match status" value="1"/>
</dbReference>
<dbReference type="Proteomes" id="UP000199529">
    <property type="component" value="Unassembled WGS sequence"/>
</dbReference>
<evidence type="ECO:0000256" key="8">
    <source>
        <dbReference type="ARBA" id="ARBA00023002"/>
    </source>
</evidence>
<keyword evidence="10 12" id="KW-0486">Methionine biosynthesis</keyword>
<dbReference type="STRING" id="418495.SAMN05216215_1009138"/>
<dbReference type="AlphaFoldDB" id="A0A1H3AI56"/>
<dbReference type="GO" id="GO:0004477">
    <property type="term" value="F:methenyltetrahydrofolate cyclohydrolase activity"/>
    <property type="evidence" value="ECO:0007669"/>
    <property type="project" value="UniProtKB-UniRule"/>
</dbReference>
<dbReference type="EMBL" id="FNOK01000009">
    <property type="protein sequence ID" value="SDX29392.1"/>
    <property type="molecule type" value="Genomic_DNA"/>
</dbReference>
<dbReference type="InterPro" id="IPR020631">
    <property type="entry name" value="THF_DH/CycHdrlase_NAD-bd_dom"/>
</dbReference>
<dbReference type="EC" id="3.5.4.9" evidence="12"/>
<keyword evidence="4 12" id="KW-0028">Amino-acid biosynthesis</keyword>
<dbReference type="GO" id="GO:0006164">
    <property type="term" value="P:purine nucleotide biosynthetic process"/>
    <property type="evidence" value="ECO:0007669"/>
    <property type="project" value="UniProtKB-KW"/>
</dbReference>
<sequence>MAETLDVPLMSGTGPAREIMARVAERAARFEQRTGEKPCLATVLVGDDPASATYVRMKRNRCAKLGIESRHVPLPAATTTEALVAAISELADDPAVHGILLQHPVPGHIDERAAFDAIPVGKDVDGVGSSSFAAMAFGRDGFASCTPAGIIRLLDAYGVDPSGKHAVVIGRSPILGKPMAMLLLARDATVTVCHSKTGDLPSIVRTADIVVAAVGKPEFVRGEWIKPGAVVVDAGYNEGNVGDVAFDEAATRAGLLTPVPGGVGPMTIALLMEQTIEAAFRQARLL</sequence>
<dbReference type="FunFam" id="3.40.50.720:FF:000094">
    <property type="entry name" value="Bifunctional protein FolD"/>
    <property type="match status" value="1"/>
</dbReference>
<keyword evidence="5 12" id="KW-0658">Purine biosynthesis</keyword>
<evidence type="ECO:0000313" key="15">
    <source>
        <dbReference type="EMBL" id="SDX29392.1"/>
    </source>
</evidence>
<dbReference type="GO" id="GO:0004488">
    <property type="term" value="F:methylenetetrahydrofolate dehydrogenase (NADP+) activity"/>
    <property type="evidence" value="ECO:0007669"/>
    <property type="project" value="UniProtKB-UniRule"/>
</dbReference>
<dbReference type="Pfam" id="PF02882">
    <property type="entry name" value="THF_DHG_CYH_C"/>
    <property type="match status" value="1"/>
</dbReference>
<evidence type="ECO:0000256" key="6">
    <source>
        <dbReference type="ARBA" id="ARBA00022801"/>
    </source>
</evidence>
<name>A0A1H3AI56_9PSEU</name>
<organism evidence="15 16">
    <name type="scientific">Saccharopolyspora shandongensis</name>
    <dbReference type="NCBI Taxonomy" id="418495"/>
    <lineage>
        <taxon>Bacteria</taxon>
        <taxon>Bacillati</taxon>
        <taxon>Actinomycetota</taxon>
        <taxon>Actinomycetes</taxon>
        <taxon>Pseudonocardiales</taxon>
        <taxon>Pseudonocardiaceae</taxon>
        <taxon>Saccharopolyspora</taxon>
    </lineage>
</organism>
<dbReference type="GO" id="GO:0000105">
    <property type="term" value="P:L-histidine biosynthetic process"/>
    <property type="evidence" value="ECO:0007669"/>
    <property type="project" value="UniProtKB-KW"/>
</dbReference>
<keyword evidence="16" id="KW-1185">Reference proteome</keyword>
<reference evidence="16" key="1">
    <citation type="submission" date="2016-10" db="EMBL/GenBank/DDBJ databases">
        <authorList>
            <person name="Varghese N."/>
            <person name="Submissions S."/>
        </authorList>
    </citation>
    <scope>NUCLEOTIDE SEQUENCE [LARGE SCALE GENOMIC DNA]</scope>
    <source>
        <strain evidence="16">CGMCC 4.3530</strain>
    </source>
</reference>
<comment type="subunit">
    <text evidence="2 12">Homodimer.</text>
</comment>